<dbReference type="EMBL" id="MPSH01000004">
    <property type="protein sequence ID" value="PNH35170.1"/>
    <property type="molecule type" value="Genomic_DNA"/>
</dbReference>
<proteinExistence type="predicted"/>
<sequence length="76" mass="8455">MFHASVAARVIVAHHLTCQQVPSRARAGRRIVDGTCHSVWTFYDCAAAATQHDFRDGYIVEKGWETTGPCALCGWY</sequence>
<accession>A0AA45AQH3</accession>
<reference evidence="1 2" key="1">
    <citation type="submission" date="2017-12" db="EMBL/GenBank/DDBJ databases">
        <title>Comparative genomics yields insights into virulence evolution of Verticillium dahliae.</title>
        <authorList>
            <person name="Fan R."/>
            <person name="Armitage A.D."/>
            <person name="Cascant-Lopez E."/>
            <person name="Sobczyk M."/>
            <person name="Cockerton H.M."/>
            <person name="Harrison R.J."/>
        </authorList>
    </citation>
    <scope>NUCLEOTIDE SEQUENCE [LARGE SCALE GENOMIC DNA]</scope>
    <source>
        <strain evidence="1 2">12008</strain>
    </source>
</reference>
<dbReference type="AlphaFoldDB" id="A0AA45AQH3"/>
<name>A0AA45AQH3_VERDA</name>
<gene>
    <name evidence="1" type="ORF">BJF96_g1787</name>
</gene>
<evidence type="ECO:0000313" key="2">
    <source>
        <dbReference type="Proteomes" id="UP000236305"/>
    </source>
</evidence>
<protein>
    <submittedName>
        <fullName evidence="1">Uncharacterized protein</fullName>
    </submittedName>
</protein>
<dbReference type="Proteomes" id="UP000236305">
    <property type="component" value="Unassembled WGS sequence"/>
</dbReference>
<comment type="caution">
    <text evidence="1">The sequence shown here is derived from an EMBL/GenBank/DDBJ whole genome shotgun (WGS) entry which is preliminary data.</text>
</comment>
<organism evidence="1 2">
    <name type="scientific">Verticillium dahliae</name>
    <name type="common">Verticillium wilt</name>
    <dbReference type="NCBI Taxonomy" id="27337"/>
    <lineage>
        <taxon>Eukaryota</taxon>
        <taxon>Fungi</taxon>
        <taxon>Dikarya</taxon>
        <taxon>Ascomycota</taxon>
        <taxon>Pezizomycotina</taxon>
        <taxon>Sordariomycetes</taxon>
        <taxon>Hypocreomycetidae</taxon>
        <taxon>Glomerellales</taxon>
        <taxon>Plectosphaerellaceae</taxon>
        <taxon>Verticillium</taxon>
    </lineage>
</organism>
<evidence type="ECO:0000313" key="1">
    <source>
        <dbReference type="EMBL" id="PNH35170.1"/>
    </source>
</evidence>